<dbReference type="OrthoDB" id="8183309at2"/>
<comment type="caution">
    <text evidence="2">The sequence shown here is derived from an EMBL/GenBank/DDBJ whole genome shotgun (WGS) entry which is preliminary data.</text>
</comment>
<reference evidence="2 3" key="1">
    <citation type="submission" date="2018-11" db="EMBL/GenBank/DDBJ databases">
        <title>Rhodococcus spongicola sp. nov. and Rhodococcus xishaensis sp. nov. from marine sponges.</title>
        <authorList>
            <person name="Li L."/>
            <person name="Lin H.W."/>
        </authorList>
    </citation>
    <scope>NUCLEOTIDE SEQUENCE [LARGE SCALE GENOMIC DNA]</scope>
    <source>
        <strain evidence="2 3">LHW51113</strain>
    </source>
</reference>
<evidence type="ECO:0000313" key="3">
    <source>
        <dbReference type="Proteomes" id="UP000283479"/>
    </source>
</evidence>
<organism evidence="2 3">
    <name type="scientific">Rhodococcus xishaensis</name>
    <dbReference type="NCBI Taxonomy" id="2487364"/>
    <lineage>
        <taxon>Bacteria</taxon>
        <taxon>Bacillati</taxon>
        <taxon>Actinomycetota</taxon>
        <taxon>Actinomycetes</taxon>
        <taxon>Mycobacteriales</taxon>
        <taxon>Nocardiaceae</taxon>
        <taxon>Rhodococcus</taxon>
    </lineage>
</organism>
<dbReference type="SUPFAM" id="SSF52777">
    <property type="entry name" value="CoA-dependent acyltransferases"/>
    <property type="match status" value="1"/>
</dbReference>
<dbReference type="RefSeq" id="WP_127953485.1">
    <property type="nucleotide sequence ID" value="NZ_RKLO01000003.1"/>
</dbReference>
<protein>
    <recommendedName>
        <fullName evidence="4">Condensation domain-containing protein</fullName>
    </recommendedName>
</protein>
<sequence length="432" mass="45900">MDRLTTVDEIFLRRHHGYGVPIVMQGIWRTADAVDAAVLGSVHEELTLGALGRRVVRPRVPGARLRWEASTTAHPLRYETDPVDDVVRWADNQSDVDVDPEVGPAWALSAAPVTGGGTVISLVCSHVVADARGLVSAVETALSGRPPAPTPPRTSDVADAVRTVGTVLIGGARASSRLAFSAKRRRELREHADANPRPQPGRTHVVTGTCTAILDVDAAEWKAAATAEDGTANGLFIAVVTGIAGAAGVPMPLRISVPVDTRNIDTVDRSAVDHGAADNAVVMTEVVATPDDSLADIRRLNRDAFARPPMGAPPGFPAETLQILTDRVAHRLTSGAGERDALCSNIGHLPDTLTSLGPYPTTGVATRAMHPRLSAERTATTTTRLSAYLCSYGDKYTLSLVGMDQQFFDAPERLRDLAIAQLGKWGLSARPW</sequence>
<dbReference type="Proteomes" id="UP000283479">
    <property type="component" value="Unassembled WGS sequence"/>
</dbReference>
<dbReference type="AlphaFoldDB" id="A0A3S3AET8"/>
<feature type="region of interest" description="Disordered" evidence="1">
    <location>
        <begin position="185"/>
        <end position="204"/>
    </location>
</feature>
<dbReference type="EMBL" id="RKLO01000003">
    <property type="protein sequence ID" value="RVW02970.1"/>
    <property type="molecule type" value="Genomic_DNA"/>
</dbReference>
<evidence type="ECO:0000313" key="2">
    <source>
        <dbReference type="EMBL" id="RVW02970.1"/>
    </source>
</evidence>
<keyword evidence="3" id="KW-1185">Reference proteome</keyword>
<proteinExistence type="predicted"/>
<evidence type="ECO:0000256" key="1">
    <source>
        <dbReference type="SAM" id="MobiDB-lite"/>
    </source>
</evidence>
<accession>A0A3S3AET8</accession>
<evidence type="ECO:0008006" key="4">
    <source>
        <dbReference type="Google" id="ProtNLM"/>
    </source>
</evidence>
<name>A0A3S3AET8_9NOCA</name>
<gene>
    <name evidence="2" type="ORF">EGT50_09660</name>
</gene>